<dbReference type="KEGG" id="sfc:Spiaf_1093"/>
<dbReference type="GO" id="GO:0016491">
    <property type="term" value="F:oxidoreductase activity"/>
    <property type="evidence" value="ECO:0007669"/>
    <property type="project" value="UniProtKB-KW"/>
</dbReference>
<dbReference type="PANTHER" id="PTHR38663">
    <property type="match status" value="1"/>
</dbReference>
<keyword evidence="9" id="KW-1185">Reference proteome</keyword>
<dbReference type="AlphaFoldDB" id="H9UI37"/>
<dbReference type="Proteomes" id="UP000007383">
    <property type="component" value="Chromosome"/>
</dbReference>
<dbReference type="Pfam" id="PF13434">
    <property type="entry name" value="Lys_Orn_oxgnase"/>
    <property type="match status" value="1"/>
</dbReference>
<dbReference type="eggNOG" id="COG2072">
    <property type="taxonomic scope" value="Bacteria"/>
</dbReference>
<accession>H9UI37</accession>
<dbReference type="EMBL" id="CP003282">
    <property type="protein sequence ID" value="AFG37180.1"/>
    <property type="molecule type" value="Genomic_DNA"/>
</dbReference>
<dbReference type="HOGENOM" id="CLU_014633_2_0_12"/>
<evidence type="ECO:0000256" key="6">
    <source>
        <dbReference type="ARBA" id="ARBA00022857"/>
    </source>
</evidence>
<dbReference type="SUPFAM" id="SSF51905">
    <property type="entry name" value="FAD/NAD(P)-binding domain"/>
    <property type="match status" value="1"/>
</dbReference>
<evidence type="ECO:0000256" key="3">
    <source>
        <dbReference type="ARBA" id="ARBA00007588"/>
    </source>
</evidence>
<dbReference type="RefSeq" id="WP_014455172.1">
    <property type="nucleotide sequence ID" value="NC_017098.1"/>
</dbReference>
<comment type="similarity">
    <text evidence="3">Belongs to the lysine N(6)-hydroxylase/L-ornithine N(5)-oxygenase family.</text>
</comment>
<keyword evidence="6" id="KW-0521">NADP</keyword>
<evidence type="ECO:0000256" key="4">
    <source>
        <dbReference type="ARBA" id="ARBA00022630"/>
    </source>
</evidence>
<keyword evidence="5" id="KW-0274">FAD</keyword>
<protein>
    <recommendedName>
        <fullName evidence="10">FAD/NAD(P)-binding domain-containing protein</fullName>
    </recommendedName>
</protein>
<evidence type="ECO:0000256" key="1">
    <source>
        <dbReference type="ARBA" id="ARBA00001974"/>
    </source>
</evidence>
<evidence type="ECO:0000313" key="9">
    <source>
        <dbReference type="Proteomes" id="UP000007383"/>
    </source>
</evidence>
<evidence type="ECO:0000256" key="5">
    <source>
        <dbReference type="ARBA" id="ARBA00022827"/>
    </source>
</evidence>
<dbReference type="Gene3D" id="3.50.50.60">
    <property type="entry name" value="FAD/NAD(P)-binding domain"/>
    <property type="match status" value="1"/>
</dbReference>
<dbReference type="InterPro" id="IPR025700">
    <property type="entry name" value="Lys/Orn_oxygenase"/>
</dbReference>
<dbReference type="STRING" id="889378.Spiaf_1093"/>
<reference evidence="9" key="1">
    <citation type="journal article" date="2013" name="Stand. Genomic Sci.">
        <title>Complete genome sequence of the halophilic bacterium Spirochaeta africana type strain (Z-7692(T)) from the alkaline Lake Magadi in the East African Rift.</title>
        <authorList>
            <person name="Liolos K."/>
            <person name="Abt B."/>
            <person name="Scheuner C."/>
            <person name="Teshima H."/>
            <person name="Held B."/>
            <person name="Lapidus A."/>
            <person name="Nolan M."/>
            <person name="Lucas S."/>
            <person name="Deshpande S."/>
            <person name="Cheng J.F."/>
            <person name="Tapia R."/>
            <person name="Goodwin L.A."/>
            <person name="Pitluck S."/>
            <person name="Pagani I."/>
            <person name="Ivanova N."/>
            <person name="Mavromatis K."/>
            <person name="Mikhailova N."/>
            <person name="Huntemann M."/>
            <person name="Pati A."/>
            <person name="Chen A."/>
            <person name="Palaniappan K."/>
            <person name="Land M."/>
            <person name="Rohde M."/>
            <person name="Tindall B.J."/>
            <person name="Detter J.C."/>
            <person name="Goker M."/>
            <person name="Bristow J."/>
            <person name="Eisen J.A."/>
            <person name="Markowitz V."/>
            <person name="Hugenholtz P."/>
            <person name="Woyke T."/>
            <person name="Klenk H.P."/>
            <person name="Kyrpides N.C."/>
        </authorList>
    </citation>
    <scope>NUCLEOTIDE SEQUENCE</scope>
    <source>
        <strain evidence="9">ATCC 700263 / DSM 8902 / Z-7692</strain>
    </source>
</reference>
<sequence length="405" mass="43602">MPESMLEWLIVGGGPHAVFHSRALLSRGPSTSAPRRAALSPSALQIIDPHPRLMQQWLAQCQACGMQFLRSSSSHCLDTDLRHLRRYARRHGWDASHFLQPYARPSLELFARYSSDCIAEHHLEDRHIQARVVNLAPLSGRESGDGYLATLSGDGSNQQLATRRILLAVGRSLPPLPAWAESLPLDRTAHLLNPQHAHTINNLTAGQRVAIIGGGITGISAAIAIARQRQQHPASPPVALFTAAPPYRNLFDFDPGFVGPKQLQYFDAAPPDLRAAALQQSRNTGSVPPELLQQSHSLAESGAIRIHTQAVDAALAARLAADFDMILLATGLPMQLPPIIKHTADSLGLPLSPDGLPILGDDCSWGKGIYVSGAAAALTVGPAAPNIIGAHLAFRRIHGLRSMRE</sequence>
<dbReference type="InterPro" id="IPR036188">
    <property type="entry name" value="FAD/NAD-bd_sf"/>
</dbReference>
<name>H9UI37_SPIAZ</name>
<dbReference type="PATRIC" id="fig|889378.3.peg.1094"/>
<evidence type="ECO:0000313" key="8">
    <source>
        <dbReference type="EMBL" id="AFG37180.1"/>
    </source>
</evidence>
<comment type="cofactor">
    <cofactor evidence="1">
        <name>FAD</name>
        <dbReference type="ChEBI" id="CHEBI:57692"/>
    </cofactor>
</comment>
<dbReference type="PANTHER" id="PTHR38663:SF1">
    <property type="entry name" value="L-ORNITHINE N(5)-MONOOXYGENASE"/>
    <property type="match status" value="1"/>
</dbReference>
<comment type="pathway">
    <text evidence="2">Siderophore biosynthesis.</text>
</comment>
<dbReference type="PRINTS" id="PR00368">
    <property type="entry name" value="FADPNR"/>
</dbReference>
<evidence type="ECO:0000256" key="7">
    <source>
        <dbReference type="ARBA" id="ARBA00023002"/>
    </source>
</evidence>
<gene>
    <name evidence="8" type="ordered locus">Spiaf_1093</name>
</gene>
<keyword evidence="4" id="KW-0285">Flavoprotein</keyword>
<dbReference type="OrthoDB" id="370110at2"/>
<evidence type="ECO:0008006" key="10">
    <source>
        <dbReference type="Google" id="ProtNLM"/>
    </source>
</evidence>
<keyword evidence="7" id="KW-0560">Oxidoreductase</keyword>
<evidence type="ECO:0000256" key="2">
    <source>
        <dbReference type="ARBA" id="ARBA00004924"/>
    </source>
</evidence>
<organism evidence="8 9">
    <name type="scientific">Spirochaeta africana (strain ATCC 700263 / DSM 8902 / Z-7692)</name>
    <dbReference type="NCBI Taxonomy" id="889378"/>
    <lineage>
        <taxon>Bacteria</taxon>
        <taxon>Pseudomonadati</taxon>
        <taxon>Spirochaetota</taxon>
        <taxon>Spirochaetia</taxon>
        <taxon>Spirochaetales</taxon>
        <taxon>Spirochaetaceae</taxon>
        <taxon>Spirochaeta</taxon>
    </lineage>
</organism>
<proteinExistence type="inferred from homology"/>